<accession>A0A7W8JWC9</accession>
<protein>
    <submittedName>
        <fullName evidence="2">Uncharacterized protein</fullName>
    </submittedName>
</protein>
<evidence type="ECO:0000256" key="1">
    <source>
        <dbReference type="SAM" id="SignalP"/>
    </source>
</evidence>
<feature type="chain" id="PRO_5031473158" evidence="1">
    <location>
        <begin position="23"/>
        <end position="189"/>
    </location>
</feature>
<dbReference type="AlphaFoldDB" id="A0A7W8JWC9"/>
<organism evidence="2 3">
    <name type="scientific">Deinococcus humi</name>
    <dbReference type="NCBI Taxonomy" id="662880"/>
    <lineage>
        <taxon>Bacteria</taxon>
        <taxon>Thermotogati</taxon>
        <taxon>Deinococcota</taxon>
        <taxon>Deinococci</taxon>
        <taxon>Deinococcales</taxon>
        <taxon>Deinococcaceae</taxon>
        <taxon>Deinococcus</taxon>
    </lineage>
</organism>
<gene>
    <name evidence="2" type="ORF">HNQ08_001972</name>
</gene>
<dbReference type="EMBL" id="JACHFL010000004">
    <property type="protein sequence ID" value="MBB5362874.1"/>
    <property type="molecule type" value="Genomic_DNA"/>
</dbReference>
<evidence type="ECO:0000313" key="2">
    <source>
        <dbReference type="EMBL" id="MBB5362874.1"/>
    </source>
</evidence>
<proteinExistence type="predicted"/>
<dbReference type="RefSeq" id="WP_184130712.1">
    <property type="nucleotide sequence ID" value="NZ_JACHFL010000004.1"/>
</dbReference>
<sequence length="189" mass="20018">MRRRLLLSTLLLGTLCSGHAGAQTLPPLPGVPVPGAPLPGTGTPEAPIQTDATVRPLIPDVISLRRPNTAVVFDINAGNYPPATFPARYLSPAQAFSVFSNAAKPWTVQMEVHAQPDIQGRALPNKQMHYRINGGPWLDVTGAPQVVFSHIGPSGGWLPLNIEFALDLTGAEAGGNYLFDVAFTALVLP</sequence>
<keyword evidence="3" id="KW-1185">Reference proteome</keyword>
<feature type="signal peptide" evidence="1">
    <location>
        <begin position="1"/>
        <end position="22"/>
    </location>
</feature>
<dbReference type="Proteomes" id="UP000552709">
    <property type="component" value="Unassembled WGS sequence"/>
</dbReference>
<comment type="caution">
    <text evidence="2">The sequence shown here is derived from an EMBL/GenBank/DDBJ whole genome shotgun (WGS) entry which is preliminary data.</text>
</comment>
<reference evidence="2 3" key="1">
    <citation type="submission" date="2020-08" db="EMBL/GenBank/DDBJ databases">
        <title>Genomic Encyclopedia of Type Strains, Phase IV (KMG-IV): sequencing the most valuable type-strain genomes for metagenomic binning, comparative biology and taxonomic classification.</title>
        <authorList>
            <person name="Goeker M."/>
        </authorList>
    </citation>
    <scope>NUCLEOTIDE SEQUENCE [LARGE SCALE GENOMIC DNA]</scope>
    <source>
        <strain evidence="2 3">DSM 27939</strain>
    </source>
</reference>
<evidence type="ECO:0000313" key="3">
    <source>
        <dbReference type="Proteomes" id="UP000552709"/>
    </source>
</evidence>
<name>A0A7W8JWC9_9DEIO</name>
<keyword evidence="1" id="KW-0732">Signal</keyword>